<dbReference type="Pfam" id="PF13561">
    <property type="entry name" value="adh_short_C2"/>
    <property type="match status" value="1"/>
</dbReference>
<dbReference type="AlphaFoldDB" id="A0A512AVW6"/>
<dbReference type="InterPro" id="IPR036291">
    <property type="entry name" value="NAD(P)-bd_dom_sf"/>
</dbReference>
<dbReference type="Gene3D" id="3.40.50.720">
    <property type="entry name" value="NAD(P)-binding Rossmann-like Domain"/>
    <property type="match status" value="1"/>
</dbReference>
<dbReference type="RefSeq" id="WP_307725526.1">
    <property type="nucleotide sequence ID" value="NZ_BJYS01000008.1"/>
</dbReference>
<dbReference type="PANTHER" id="PTHR42760">
    <property type="entry name" value="SHORT-CHAIN DEHYDROGENASES/REDUCTASES FAMILY MEMBER"/>
    <property type="match status" value="1"/>
</dbReference>
<dbReference type="InterPro" id="IPR020904">
    <property type="entry name" value="Sc_DH/Rdtase_CS"/>
</dbReference>
<dbReference type="PRINTS" id="PR00080">
    <property type="entry name" value="SDRFAMILY"/>
</dbReference>
<keyword evidence="2" id="KW-0560">Oxidoreductase</keyword>
<evidence type="ECO:0000256" key="1">
    <source>
        <dbReference type="ARBA" id="ARBA00006484"/>
    </source>
</evidence>
<evidence type="ECO:0000256" key="2">
    <source>
        <dbReference type="ARBA" id="ARBA00023002"/>
    </source>
</evidence>
<dbReference type="Proteomes" id="UP000321532">
    <property type="component" value="Unassembled WGS sequence"/>
</dbReference>
<comment type="caution">
    <text evidence="3">The sequence shown here is derived from an EMBL/GenBank/DDBJ whole genome shotgun (WGS) entry which is preliminary data.</text>
</comment>
<comment type="similarity">
    <text evidence="1">Belongs to the short-chain dehydrogenases/reductases (SDR) family.</text>
</comment>
<keyword evidence="4" id="KW-1185">Reference proteome</keyword>
<gene>
    <name evidence="3" type="primary">kduD1</name>
    <name evidence="3" type="ORF">AAE02nite_15090</name>
</gene>
<dbReference type="EMBL" id="BJYS01000008">
    <property type="protein sequence ID" value="GEO03845.1"/>
    <property type="molecule type" value="Genomic_DNA"/>
</dbReference>
<name>A0A512AVW6_9BACT</name>
<dbReference type="InterPro" id="IPR002347">
    <property type="entry name" value="SDR_fam"/>
</dbReference>
<organism evidence="3 4">
    <name type="scientific">Adhaeribacter aerolatus</name>
    <dbReference type="NCBI Taxonomy" id="670289"/>
    <lineage>
        <taxon>Bacteria</taxon>
        <taxon>Pseudomonadati</taxon>
        <taxon>Bacteroidota</taxon>
        <taxon>Cytophagia</taxon>
        <taxon>Cytophagales</taxon>
        <taxon>Hymenobacteraceae</taxon>
        <taxon>Adhaeribacter</taxon>
    </lineage>
</organism>
<dbReference type="InterPro" id="IPR011286">
    <property type="entry name" value="2-deoxy-D-gluc_3_DH"/>
</dbReference>
<dbReference type="FunFam" id="3.40.50.720:FF:000084">
    <property type="entry name" value="Short-chain dehydrogenase reductase"/>
    <property type="match status" value="1"/>
</dbReference>
<dbReference type="PRINTS" id="PR00081">
    <property type="entry name" value="GDHRDH"/>
</dbReference>
<dbReference type="GO" id="GO:0051287">
    <property type="term" value="F:NAD binding"/>
    <property type="evidence" value="ECO:0007669"/>
    <property type="project" value="InterPro"/>
</dbReference>
<dbReference type="SUPFAM" id="SSF51735">
    <property type="entry name" value="NAD(P)-binding Rossmann-fold domains"/>
    <property type="match status" value="1"/>
</dbReference>
<protein>
    <submittedName>
        <fullName evidence="3">2-deoxy-D-gluconate 3-dehydrogenase</fullName>
    </submittedName>
</protein>
<proteinExistence type="inferred from homology"/>
<accession>A0A512AVW6</accession>
<reference evidence="3 4" key="1">
    <citation type="submission" date="2019-07" db="EMBL/GenBank/DDBJ databases">
        <title>Whole genome shotgun sequence of Adhaeribacter aerolatus NBRC 106133.</title>
        <authorList>
            <person name="Hosoyama A."/>
            <person name="Uohara A."/>
            <person name="Ohji S."/>
            <person name="Ichikawa N."/>
        </authorList>
    </citation>
    <scope>NUCLEOTIDE SEQUENCE [LARGE SCALE GENOMIC DNA]</scope>
    <source>
        <strain evidence="3 4">NBRC 106133</strain>
    </source>
</reference>
<evidence type="ECO:0000313" key="3">
    <source>
        <dbReference type="EMBL" id="GEO03845.1"/>
    </source>
</evidence>
<dbReference type="GO" id="GO:0008678">
    <property type="term" value="F:2-deoxy-D-gluconate 3-dehydrogenase activity"/>
    <property type="evidence" value="ECO:0007669"/>
    <property type="project" value="InterPro"/>
</dbReference>
<evidence type="ECO:0000313" key="4">
    <source>
        <dbReference type="Proteomes" id="UP000321532"/>
    </source>
</evidence>
<dbReference type="PROSITE" id="PS00061">
    <property type="entry name" value="ADH_SHORT"/>
    <property type="match status" value="1"/>
</dbReference>
<dbReference type="PANTHER" id="PTHR42760:SF5">
    <property type="entry name" value="2-DEHYDRO-3-DEOXY-D-GLUCONATE 5-DEHYDROGENASE"/>
    <property type="match status" value="1"/>
</dbReference>
<dbReference type="NCBIfam" id="TIGR01832">
    <property type="entry name" value="kduD"/>
    <property type="match status" value="1"/>
</dbReference>
<sequence>MNIQQLFDLSGKIALVTGCNKGIGKGMALALAQAGADIIGVSASMPASGSEVEQEVTALGRRFRAYTCDLSNRAALESFLTQLLAENPRIDILVNNAGMILRKPAAEHDDELWDKVLAVNLDAPFIISREVGRQMVQHGSGKIIFTASLLTFQGGINVPGYAASKGAIGSLVKALANEWAGKGVNVNAIAPGYIATDNTEALRNDPERSKSILDRIPAGRWGTPDDFAGATIFLASRASDYVNGTILTVDGGWMGR</sequence>